<dbReference type="EMBL" id="JAWJZF010000430">
    <property type="protein sequence ID" value="MDX2294993.1"/>
    <property type="molecule type" value="Genomic_DNA"/>
</dbReference>
<dbReference type="Proteomes" id="UP001278571">
    <property type="component" value="Unassembled WGS sequence"/>
</dbReference>
<comment type="caution">
    <text evidence="1">The sequence shown here is derived from an EMBL/GenBank/DDBJ whole genome shotgun (WGS) entry which is preliminary data.</text>
</comment>
<keyword evidence="2" id="KW-1185">Reference proteome</keyword>
<dbReference type="RefSeq" id="WP_319011253.1">
    <property type="nucleotide sequence ID" value="NZ_JAWJZF010000430.1"/>
</dbReference>
<evidence type="ECO:0000313" key="2">
    <source>
        <dbReference type="Proteomes" id="UP001278571"/>
    </source>
</evidence>
<dbReference type="Pfam" id="PF10117">
    <property type="entry name" value="McrBC"/>
    <property type="match status" value="1"/>
</dbReference>
<evidence type="ECO:0008006" key="3">
    <source>
        <dbReference type="Google" id="ProtNLM"/>
    </source>
</evidence>
<organism evidence="1 2">
    <name type="scientific">Streptomyces roseolus</name>
    <dbReference type="NCBI Taxonomy" id="67358"/>
    <lineage>
        <taxon>Bacteria</taxon>
        <taxon>Bacillati</taxon>
        <taxon>Actinomycetota</taxon>
        <taxon>Actinomycetes</taxon>
        <taxon>Kitasatosporales</taxon>
        <taxon>Streptomycetaceae</taxon>
        <taxon>Streptomyces</taxon>
    </lineage>
</organism>
<accession>A0ABU4KB48</accession>
<reference evidence="1 2" key="1">
    <citation type="submission" date="2023-10" db="EMBL/GenBank/DDBJ databases">
        <authorList>
            <person name="Wang X.X."/>
        </authorList>
    </citation>
    <scope>NUCLEOTIDE SEQUENCE [LARGE SCALE GENOMIC DNA]</scope>
    <source>
        <strain evidence="1 2">NBRC 12816</strain>
    </source>
</reference>
<name>A0ABU4KB48_9ACTN</name>
<dbReference type="PANTHER" id="PTHR38733">
    <property type="entry name" value="PROTEIN MCRC"/>
    <property type="match status" value="1"/>
</dbReference>
<dbReference type="PANTHER" id="PTHR38733:SF1">
    <property type="entry name" value="TYPE IV METHYL-DIRECTED RESTRICTION ENZYME ECOKMCRBC"/>
    <property type="match status" value="1"/>
</dbReference>
<evidence type="ECO:0000313" key="1">
    <source>
        <dbReference type="EMBL" id="MDX2294993.1"/>
    </source>
</evidence>
<sequence length="435" mass="47386">MPVRSEGPVPLELTEYATRVFDGVRLTEADRRLLAGGAFDGRLRLRELRGDRLEVAAAQYVGTVRLEAAEIRVVPKHLGGELDVLRMVDHAWGRLRNPLPTAQSLAGGRPHLRDLVCLMVVEHGERLLRHGVRRDYVTTEDDLRVVRGRLLPDRQLLHHHGRLDLLACRFEEHEADVADNRLCAAALALAARTARDDGVRARARRAAGLFAQHAPTPLGDVRAALAGLTYHRHNEHYRAAHLWAGLLLTGGGLDGLFSAGPLVSRAFLVDMNLLFEAFVTRLLEDGAAGSGLRVERQTSHASVLFDERTRRGYGTVRPDVLVSGLRSGLPYRLPVDVKYKLYAEKKLSPADLYQAAFYAHALGRRADGRPPVCALVHPGPAGSGGGGDRVAARTLEGAVTARVRAVPLDLRAALAELGGPGSREVPARLFREVAG</sequence>
<dbReference type="InterPro" id="IPR019292">
    <property type="entry name" value="McrC"/>
</dbReference>
<proteinExistence type="predicted"/>
<gene>
    <name evidence="1" type="ORF">R2363_22775</name>
</gene>
<protein>
    <recommendedName>
        <fullName evidence="3">5-methylcytosine-specific restriction enzyme subunit McrC</fullName>
    </recommendedName>
</protein>